<reference evidence="1" key="1">
    <citation type="submission" date="2020-04" db="EMBL/GenBank/DDBJ databases">
        <authorList>
            <person name="Alioto T."/>
            <person name="Alioto T."/>
            <person name="Gomez Garrido J."/>
        </authorList>
    </citation>
    <scope>NUCLEOTIDE SEQUENCE</scope>
    <source>
        <strain evidence="1">A484AB</strain>
    </source>
</reference>
<sequence>MGAWEHNGSPKKSFLVKRDKHGMVKNVTLLQENESPVENSDVFTLKRIYYVNKSSSDLRKVISTVQDSGGVEPWYTLIQYIFKGKEHQVSSVLPHGNAKTTKPYARLMSSTRNALQASLNGKETVSNALDNVYRSVGDVTHAHSVGQLPRGPQDIYNARCAAKKEAENPTSRGPTAEVRGVWELLEKAKREEKEDVGVPPSFENAEYIRTFLLFWQAIASFENISLTVTTYRNLKLHHGSTKKPPVFIGPILMHKHKDWKTYSRFANTLITECPDLEGIIACGTDGEKVLINGLKRNFRFALFLRCFIHFKDNVKRELQQRGLSSTTKNLFLAEIFGKQEEDVKYTGLVDCGNVEEFDSKLQGLQKKWDEREAAENNSSKRSSTFYEWFLKEKVRQIL</sequence>
<gene>
    <name evidence="1" type="ORF">PACLA_8A003277</name>
</gene>
<evidence type="ECO:0000313" key="2">
    <source>
        <dbReference type="Proteomes" id="UP001152795"/>
    </source>
</evidence>
<evidence type="ECO:0000313" key="1">
    <source>
        <dbReference type="EMBL" id="CAB4007089.1"/>
    </source>
</evidence>
<organism evidence="1 2">
    <name type="scientific">Paramuricea clavata</name>
    <name type="common">Red gorgonian</name>
    <name type="synonym">Violescent sea-whip</name>
    <dbReference type="NCBI Taxonomy" id="317549"/>
    <lineage>
        <taxon>Eukaryota</taxon>
        <taxon>Metazoa</taxon>
        <taxon>Cnidaria</taxon>
        <taxon>Anthozoa</taxon>
        <taxon>Octocorallia</taxon>
        <taxon>Malacalcyonacea</taxon>
        <taxon>Plexauridae</taxon>
        <taxon>Paramuricea</taxon>
    </lineage>
</organism>
<keyword evidence="2" id="KW-1185">Reference proteome</keyword>
<dbReference type="EMBL" id="CACRXK020005692">
    <property type="protein sequence ID" value="CAB4007089.1"/>
    <property type="molecule type" value="Genomic_DNA"/>
</dbReference>
<dbReference type="AlphaFoldDB" id="A0A7D9IJJ1"/>
<protein>
    <submittedName>
        <fullName evidence="1">Uncharacterized protein</fullName>
    </submittedName>
</protein>
<proteinExistence type="predicted"/>
<name>A0A7D9IJJ1_PARCT</name>
<accession>A0A7D9IJJ1</accession>
<dbReference type="Proteomes" id="UP001152795">
    <property type="component" value="Unassembled WGS sequence"/>
</dbReference>
<comment type="caution">
    <text evidence="1">The sequence shown here is derived from an EMBL/GenBank/DDBJ whole genome shotgun (WGS) entry which is preliminary data.</text>
</comment>